<evidence type="ECO:0000256" key="2">
    <source>
        <dbReference type="ARBA" id="ARBA00004496"/>
    </source>
</evidence>
<keyword evidence="8" id="KW-1185">Reference proteome</keyword>
<dbReference type="Gene3D" id="2.60.40.10">
    <property type="entry name" value="Immunoglobulins"/>
    <property type="match status" value="1"/>
</dbReference>
<gene>
    <name evidence="7" type="ORF">ECPE_LOCUS9367</name>
</gene>
<keyword evidence="5" id="KW-0966">Cell projection</keyword>
<dbReference type="AlphaFoldDB" id="A0A183AQY2"/>
<dbReference type="Pfam" id="PF22544">
    <property type="entry name" value="HYDIN_VesB_CFA65-like_Ig"/>
    <property type="match status" value="1"/>
</dbReference>
<dbReference type="EMBL" id="UZAN01047309">
    <property type="protein sequence ID" value="VDP85238.1"/>
    <property type="molecule type" value="Genomic_DNA"/>
</dbReference>
<dbReference type="WBParaSite" id="ECPE_0000939601-mRNA-1">
    <property type="protein sequence ID" value="ECPE_0000939601-mRNA-1"/>
    <property type="gene ID" value="ECPE_0000939601"/>
</dbReference>
<feature type="domain" description="HYDIN/VesB/CFA65-like Ig-like" evidence="6">
    <location>
        <begin position="31"/>
        <end position="97"/>
    </location>
</feature>
<evidence type="ECO:0000256" key="5">
    <source>
        <dbReference type="ARBA" id="ARBA00023273"/>
    </source>
</evidence>
<dbReference type="PANTHER" id="PTHR45912:SF3">
    <property type="entry name" value="CILIA- AND FLAGELLA-ASSOCIATED PROTEIN 47"/>
    <property type="match status" value="1"/>
</dbReference>
<dbReference type="PANTHER" id="PTHR45912">
    <property type="entry name" value="CILIA- AND FLAGELLA-ASSOCIATED PROTEIN 47"/>
    <property type="match status" value="1"/>
</dbReference>
<organism evidence="9">
    <name type="scientific">Echinostoma caproni</name>
    <dbReference type="NCBI Taxonomy" id="27848"/>
    <lineage>
        <taxon>Eukaryota</taxon>
        <taxon>Metazoa</taxon>
        <taxon>Spiralia</taxon>
        <taxon>Lophotrochozoa</taxon>
        <taxon>Platyhelminthes</taxon>
        <taxon>Trematoda</taxon>
        <taxon>Digenea</taxon>
        <taxon>Plagiorchiida</taxon>
        <taxon>Echinostomata</taxon>
        <taxon>Echinostomatoidea</taxon>
        <taxon>Echinostomatidae</taxon>
        <taxon>Echinostoma</taxon>
    </lineage>
</organism>
<keyword evidence="3" id="KW-0963">Cytoplasm</keyword>
<protein>
    <submittedName>
        <fullName evidence="9">Major sperm protein</fullName>
    </submittedName>
</protein>
<evidence type="ECO:0000313" key="7">
    <source>
        <dbReference type="EMBL" id="VDP85238.1"/>
    </source>
</evidence>
<proteinExistence type="predicted"/>
<reference evidence="7 8" key="2">
    <citation type="submission" date="2018-11" db="EMBL/GenBank/DDBJ databases">
        <authorList>
            <consortium name="Pathogen Informatics"/>
        </authorList>
    </citation>
    <scope>NUCLEOTIDE SEQUENCE [LARGE SCALE GENOMIC DNA]</scope>
    <source>
        <strain evidence="7 8">Egypt</strain>
    </source>
</reference>
<evidence type="ECO:0000256" key="1">
    <source>
        <dbReference type="ARBA" id="ARBA00004138"/>
    </source>
</evidence>
<evidence type="ECO:0000256" key="4">
    <source>
        <dbReference type="ARBA" id="ARBA00023069"/>
    </source>
</evidence>
<dbReference type="InterPro" id="IPR013783">
    <property type="entry name" value="Ig-like_fold"/>
</dbReference>
<accession>A0A183AQY2</accession>
<evidence type="ECO:0000313" key="8">
    <source>
        <dbReference type="Proteomes" id="UP000272942"/>
    </source>
</evidence>
<evidence type="ECO:0000313" key="9">
    <source>
        <dbReference type="WBParaSite" id="ECPE_0000939601-mRNA-1"/>
    </source>
</evidence>
<comment type="subcellular location">
    <subcellularLocation>
        <location evidence="1">Cell projection</location>
        <location evidence="1">Cilium</location>
    </subcellularLocation>
    <subcellularLocation>
        <location evidence="2">Cytoplasm</location>
    </subcellularLocation>
</comment>
<reference evidence="9" key="1">
    <citation type="submission" date="2016-06" db="UniProtKB">
        <authorList>
            <consortium name="WormBaseParasite"/>
        </authorList>
    </citation>
    <scope>IDENTIFICATION</scope>
</reference>
<evidence type="ECO:0000256" key="3">
    <source>
        <dbReference type="ARBA" id="ARBA00022490"/>
    </source>
</evidence>
<name>A0A183AQY2_9TREM</name>
<dbReference type="Proteomes" id="UP000272942">
    <property type="component" value="Unassembled WGS sequence"/>
</dbReference>
<keyword evidence="4" id="KW-0969">Cilium</keyword>
<dbReference type="GO" id="GO:0005929">
    <property type="term" value="C:cilium"/>
    <property type="evidence" value="ECO:0007669"/>
    <property type="project" value="UniProtKB-SubCell"/>
</dbReference>
<dbReference type="InterPro" id="IPR053879">
    <property type="entry name" value="HYDIN_VesB_CFA65-like_Ig"/>
</dbReference>
<dbReference type="OrthoDB" id="10060824at2759"/>
<evidence type="ECO:0000259" key="6">
    <source>
        <dbReference type="Pfam" id="PF22544"/>
    </source>
</evidence>
<dbReference type="GO" id="GO:0005737">
    <property type="term" value="C:cytoplasm"/>
    <property type="evidence" value="ECO:0007669"/>
    <property type="project" value="UniProtKB-SubCell"/>
</dbReference>
<dbReference type="GO" id="GO:0060271">
    <property type="term" value="P:cilium assembly"/>
    <property type="evidence" value="ECO:0007669"/>
    <property type="project" value="TreeGrafter"/>
</dbReference>
<sequence length="333" mass="38205">MKILPDLSAISNSVPETRASVGKPCSGNRLLVEFGSCEVGEQQSATFYLVNQGEELPIRFRLPRIAHFRAKPQQGLIKPDTQQMIRVDFVPKQYGTFFVEQRILVLGQQWNEQKCKMTMDHVIYETAVMFHARSHLTTQLPRVKFNPGIVPLVANEVGYSTDLVTFGSNYPCPRTAVVGRTGATTIRGLPFHTHQEWSKWLKKHGTASLSGQNLARGTLIAFPNDRAWSVRPAQKSIDMRTPFCRVSRYTYVDPDYEFTDQETAHHRAHIHPYAQLIRDHAEYTRQFSRDTTLARWEKPPFYGLIPYIAEPEEKPLQLSEIKEAKSRDIYKNQ</sequence>